<accession>A0ABX1ZH74</accession>
<protein>
    <submittedName>
        <fullName evidence="1">Uncharacterized protein</fullName>
    </submittedName>
</protein>
<evidence type="ECO:0000313" key="1">
    <source>
        <dbReference type="EMBL" id="NOU99443.1"/>
    </source>
</evidence>
<evidence type="ECO:0000313" key="2">
    <source>
        <dbReference type="Proteomes" id="UP000618579"/>
    </source>
</evidence>
<reference evidence="1 2" key="1">
    <citation type="submission" date="2019-10" db="EMBL/GenBank/DDBJ databases">
        <title>Description of Paenibacillus pedi sp. nov.</title>
        <authorList>
            <person name="Carlier A."/>
            <person name="Qi S."/>
        </authorList>
    </citation>
    <scope>NUCLEOTIDE SEQUENCE [LARGE SCALE GENOMIC DNA]</scope>
    <source>
        <strain evidence="1 2">LMG 31457</strain>
    </source>
</reference>
<name>A0ABX1ZH74_9BACL</name>
<sequence>MMHPGHNRLLLTCIATAMKNVEYLGFTFSKRLIDVLQTLSVDEFLGMYHPLVDDLKSLVGANVVFRPMYPASSGAQRGGCG</sequence>
<keyword evidence="2" id="KW-1185">Reference proteome</keyword>
<proteinExistence type="predicted"/>
<organism evidence="1 2">
    <name type="scientific">Paenibacillus planticolens</name>
    <dbReference type="NCBI Taxonomy" id="2654976"/>
    <lineage>
        <taxon>Bacteria</taxon>
        <taxon>Bacillati</taxon>
        <taxon>Bacillota</taxon>
        <taxon>Bacilli</taxon>
        <taxon>Bacillales</taxon>
        <taxon>Paenibacillaceae</taxon>
        <taxon>Paenibacillus</taxon>
    </lineage>
</organism>
<comment type="caution">
    <text evidence="1">The sequence shown here is derived from an EMBL/GenBank/DDBJ whole genome shotgun (WGS) entry which is preliminary data.</text>
</comment>
<dbReference type="Proteomes" id="UP000618579">
    <property type="component" value="Unassembled WGS sequence"/>
</dbReference>
<gene>
    <name evidence="1" type="ORF">GC097_05300</name>
</gene>
<dbReference type="EMBL" id="WHNZ01000013">
    <property type="protein sequence ID" value="NOU99443.1"/>
    <property type="molecule type" value="Genomic_DNA"/>
</dbReference>